<dbReference type="EMBL" id="BARW01013678">
    <property type="protein sequence ID" value="GAI82482.1"/>
    <property type="molecule type" value="Genomic_DNA"/>
</dbReference>
<organism evidence="1">
    <name type="scientific">marine sediment metagenome</name>
    <dbReference type="NCBI Taxonomy" id="412755"/>
    <lineage>
        <taxon>unclassified sequences</taxon>
        <taxon>metagenomes</taxon>
        <taxon>ecological metagenomes</taxon>
    </lineage>
</organism>
<dbReference type="SUPFAM" id="SSF52540">
    <property type="entry name" value="P-loop containing nucleoside triphosphate hydrolases"/>
    <property type="match status" value="1"/>
</dbReference>
<accession>X1RP48</accession>
<feature type="non-terminal residue" evidence="1">
    <location>
        <position position="1"/>
    </location>
</feature>
<proteinExistence type="predicted"/>
<name>X1RP48_9ZZZZ</name>
<dbReference type="AlphaFoldDB" id="X1RP48"/>
<evidence type="ECO:0000313" key="1">
    <source>
        <dbReference type="EMBL" id="GAI82482.1"/>
    </source>
</evidence>
<sequence length="128" mass="14487">CRPYKKPFSGLDLVPLKYYSRLSGTIFYKDYYHEKIHAYVDNLNLLYVAFTRAAGELYVFAPEPKNNNLKTVADLLYSTFTGNLTAAGSQPTEVRNLIEFAPYWNPEKKQLSIDGGQIEPSEPDLTAA</sequence>
<reference evidence="1" key="1">
    <citation type="journal article" date="2014" name="Front. Microbiol.">
        <title>High frequency of phylogenetically diverse reductive dehalogenase-homologous genes in deep subseafloor sedimentary metagenomes.</title>
        <authorList>
            <person name="Kawai M."/>
            <person name="Futagami T."/>
            <person name="Toyoda A."/>
            <person name="Takaki Y."/>
            <person name="Nishi S."/>
            <person name="Hori S."/>
            <person name="Arai W."/>
            <person name="Tsubouchi T."/>
            <person name="Morono Y."/>
            <person name="Uchiyama I."/>
            <person name="Ito T."/>
            <person name="Fujiyama A."/>
            <person name="Inagaki F."/>
            <person name="Takami H."/>
        </authorList>
    </citation>
    <scope>NUCLEOTIDE SEQUENCE</scope>
    <source>
        <strain evidence="1">Expedition CK06-06</strain>
    </source>
</reference>
<gene>
    <name evidence="1" type="ORF">S12H4_24886</name>
</gene>
<dbReference type="InterPro" id="IPR027417">
    <property type="entry name" value="P-loop_NTPase"/>
</dbReference>
<protein>
    <recommendedName>
        <fullName evidence="2">UvrD-like helicase C-terminal domain-containing protein</fullName>
    </recommendedName>
</protein>
<evidence type="ECO:0008006" key="2">
    <source>
        <dbReference type="Google" id="ProtNLM"/>
    </source>
</evidence>
<dbReference type="Gene3D" id="3.40.50.300">
    <property type="entry name" value="P-loop containing nucleotide triphosphate hydrolases"/>
    <property type="match status" value="1"/>
</dbReference>
<feature type="non-terminal residue" evidence="1">
    <location>
        <position position="128"/>
    </location>
</feature>
<comment type="caution">
    <text evidence="1">The sequence shown here is derived from an EMBL/GenBank/DDBJ whole genome shotgun (WGS) entry which is preliminary data.</text>
</comment>